<dbReference type="InterPro" id="IPR011990">
    <property type="entry name" value="TPR-like_helical_dom_sf"/>
</dbReference>
<dbReference type="InterPro" id="IPR019734">
    <property type="entry name" value="TPR_rpt"/>
</dbReference>
<name>A0AAW9DPI7_ACIAO</name>
<sequence>MDDVHAAECLAPPDPFETGLAAFRRGDAAGAIRHFTAVLDDRPDFAPALTNRALAFWTGGYLHEAARDAAAAAAASPDLAEVWLITGAIAIDRGDSAGAIAAYRRAVALRPDLASGHAGLAAAYLAAGQPEATQQAAALALSLDPACTHALFTLGSARSTLGDPAGAIRLFDQVIAADPAHAGAWLNRGNARINRDDIAGGTADLETAVAVNPAQKEGWASLSVARTIEGDIAGAIAACDRAIALDPDFAVAHWNRGVAALLGGDFATGFTAYEWRKLHPVYGPHFDRLGVPVWRGESLAGRHLLVRAEQGLGDTIMFARFLPHLAAHAARVTLACHPTLFPLFRDLGAALCDINGPMPRDADIGIDQMSLPHVLALTTETIPAAAGYIAVPSPRPPPDGVRRIGLVWAGNPGHKNDQRRSLPPHAYEPLLRDEELARQGVRFVSLQLGARRGEYDIEDLASAITDYGTTASILAGLEALVTVDTSIAHLAGAMGTSCHVLISASCDWRWLLGRDTTPWYDSLSLHRQTRLGDWSAPLAQVRAVLAGADRTW</sequence>
<evidence type="ECO:0000256" key="3">
    <source>
        <dbReference type="PROSITE-ProRule" id="PRU00339"/>
    </source>
</evidence>
<dbReference type="SUPFAM" id="SSF53756">
    <property type="entry name" value="UDP-Glycosyltransferase/glycogen phosphorylase"/>
    <property type="match status" value="1"/>
</dbReference>
<accession>A0AAW9DPI7</accession>
<protein>
    <submittedName>
        <fullName evidence="4">Tetratricopeptide repeat protein</fullName>
    </submittedName>
</protein>
<dbReference type="GO" id="GO:0009279">
    <property type="term" value="C:cell outer membrane"/>
    <property type="evidence" value="ECO:0007669"/>
    <property type="project" value="TreeGrafter"/>
</dbReference>
<evidence type="ECO:0000313" key="4">
    <source>
        <dbReference type="EMBL" id="MDX5930333.1"/>
    </source>
</evidence>
<feature type="repeat" description="TPR" evidence="3">
    <location>
        <begin position="80"/>
        <end position="113"/>
    </location>
</feature>
<dbReference type="PANTHER" id="PTHR44858">
    <property type="entry name" value="TETRATRICOPEPTIDE REPEAT PROTEIN 6"/>
    <property type="match status" value="1"/>
</dbReference>
<dbReference type="Pfam" id="PF13414">
    <property type="entry name" value="TPR_11"/>
    <property type="match status" value="1"/>
</dbReference>
<organism evidence="4 5">
    <name type="scientific">Acidiphilium acidophilum</name>
    <name type="common">Thiobacillus acidophilus</name>
    <dbReference type="NCBI Taxonomy" id="76588"/>
    <lineage>
        <taxon>Bacteria</taxon>
        <taxon>Pseudomonadati</taxon>
        <taxon>Pseudomonadota</taxon>
        <taxon>Alphaproteobacteria</taxon>
        <taxon>Acetobacterales</taxon>
        <taxon>Acidocellaceae</taxon>
        <taxon>Acidiphilium</taxon>
    </lineage>
</organism>
<dbReference type="SUPFAM" id="SSF48452">
    <property type="entry name" value="TPR-like"/>
    <property type="match status" value="2"/>
</dbReference>
<dbReference type="GO" id="GO:0046813">
    <property type="term" value="P:receptor-mediated virion attachment to host cell"/>
    <property type="evidence" value="ECO:0007669"/>
    <property type="project" value="TreeGrafter"/>
</dbReference>
<proteinExistence type="predicted"/>
<dbReference type="SMART" id="SM00028">
    <property type="entry name" value="TPR"/>
    <property type="match status" value="6"/>
</dbReference>
<evidence type="ECO:0000256" key="2">
    <source>
        <dbReference type="ARBA" id="ARBA00022803"/>
    </source>
</evidence>
<dbReference type="Gene3D" id="1.25.40.10">
    <property type="entry name" value="Tetratricopeptide repeat domain"/>
    <property type="match status" value="2"/>
</dbReference>
<dbReference type="Gene3D" id="3.40.50.2000">
    <property type="entry name" value="Glycogen Phosphorylase B"/>
    <property type="match status" value="1"/>
</dbReference>
<gene>
    <name evidence="4" type="ORF">SIL87_06065</name>
</gene>
<dbReference type="PANTHER" id="PTHR44858:SF1">
    <property type="entry name" value="UDP-N-ACETYLGLUCOSAMINE--PEPTIDE N-ACETYLGLUCOSAMINYLTRANSFERASE SPINDLY-RELATED"/>
    <property type="match status" value="1"/>
</dbReference>
<evidence type="ECO:0000313" key="5">
    <source>
        <dbReference type="Proteomes" id="UP001279553"/>
    </source>
</evidence>
<dbReference type="RefSeq" id="WP_319613287.1">
    <property type="nucleotide sequence ID" value="NZ_JAWXYB010000018.1"/>
</dbReference>
<dbReference type="Proteomes" id="UP001279553">
    <property type="component" value="Unassembled WGS sequence"/>
</dbReference>
<keyword evidence="1" id="KW-0677">Repeat</keyword>
<reference evidence="4 5" key="1">
    <citation type="submission" date="2023-11" db="EMBL/GenBank/DDBJ databases">
        <title>MicrobeMod: A computational toolkit for identifying prokaryotic methylation and restriction-modification with nanopore sequencing.</title>
        <authorList>
            <person name="Crits-Christoph A."/>
            <person name="Kang S.C."/>
            <person name="Lee H."/>
            <person name="Ostrov N."/>
        </authorList>
    </citation>
    <scope>NUCLEOTIDE SEQUENCE [LARGE SCALE GENOMIC DNA]</scope>
    <source>
        <strain evidence="4 5">DSMZ 700</strain>
    </source>
</reference>
<comment type="caution">
    <text evidence="4">The sequence shown here is derived from an EMBL/GenBank/DDBJ whole genome shotgun (WGS) entry which is preliminary data.</text>
</comment>
<keyword evidence="2 3" id="KW-0802">TPR repeat</keyword>
<dbReference type="InterPro" id="IPR050498">
    <property type="entry name" value="Ycf3"/>
</dbReference>
<dbReference type="PROSITE" id="PS50005">
    <property type="entry name" value="TPR"/>
    <property type="match status" value="2"/>
</dbReference>
<dbReference type="Pfam" id="PF13432">
    <property type="entry name" value="TPR_16"/>
    <property type="match status" value="3"/>
</dbReference>
<dbReference type="AlphaFoldDB" id="A0AAW9DPI7"/>
<keyword evidence="5" id="KW-1185">Reference proteome</keyword>
<feature type="repeat" description="TPR" evidence="3">
    <location>
        <begin position="148"/>
        <end position="181"/>
    </location>
</feature>
<dbReference type="EMBL" id="JAWXYB010000018">
    <property type="protein sequence ID" value="MDX5930333.1"/>
    <property type="molecule type" value="Genomic_DNA"/>
</dbReference>
<evidence type="ECO:0000256" key="1">
    <source>
        <dbReference type="ARBA" id="ARBA00022737"/>
    </source>
</evidence>